<dbReference type="InterPro" id="IPR010559">
    <property type="entry name" value="Sig_transdc_His_kin_internal"/>
</dbReference>
<accession>A0ABM8NWS9</accession>
<reference evidence="3 4" key="1">
    <citation type="submission" date="2020-10" db="EMBL/GenBank/DDBJ databases">
        <authorList>
            <person name="Peeters C."/>
        </authorList>
    </citation>
    <scope>NUCLEOTIDE SEQUENCE [LARGE SCALE GENOMIC DNA]</scope>
    <source>
        <strain evidence="3 4">LMG 28140</strain>
    </source>
</reference>
<name>A0ABM8NWS9_9BURK</name>
<dbReference type="PANTHER" id="PTHR34220">
    <property type="entry name" value="SENSOR HISTIDINE KINASE YPDA"/>
    <property type="match status" value="1"/>
</dbReference>
<organism evidence="3 4">
    <name type="scientific">Paraburkholderia metrosideri</name>
    <dbReference type="NCBI Taxonomy" id="580937"/>
    <lineage>
        <taxon>Bacteria</taxon>
        <taxon>Pseudomonadati</taxon>
        <taxon>Pseudomonadota</taxon>
        <taxon>Betaproteobacteria</taxon>
        <taxon>Burkholderiales</taxon>
        <taxon>Burkholderiaceae</taxon>
        <taxon>Paraburkholderia</taxon>
    </lineage>
</organism>
<feature type="domain" description="Histidine kinase/HSP90-like ATPase" evidence="2">
    <location>
        <begin position="259"/>
        <end position="361"/>
    </location>
</feature>
<dbReference type="EMBL" id="CAJHCP010000009">
    <property type="protein sequence ID" value="CAD6547058.1"/>
    <property type="molecule type" value="Genomic_DNA"/>
</dbReference>
<dbReference type="SUPFAM" id="SSF55874">
    <property type="entry name" value="ATPase domain of HSP90 chaperone/DNA topoisomerase II/histidine kinase"/>
    <property type="match status" value="1"/>
</dbReference>
<evidence type="ECO:0000313" key="3">
    <source>
        <dbReference type="EMBL" id="CAD6547058.1"/>
    </source>
</evidence>
<comment type="caution">
    <text evidence="3">The sequence shown here is derived from an EMBL/GenBank/DDBJ whole genome shotgun (WGS) entry which is preliminary data.</text>
</comment>
<keyword evidence="4" id="KW-1185">Reference proteome</keyword>
<dbReference type="InterPro" id="IPR003594">
    <property type="entry name" value="HATPase_dom"/>
</dbReference>
<feature type="transmembrane region" description="Helical" evidence="1">
    <location>
        <begin position="14"/>
        <end position="32"/>
    </location>
</feature>
<feature type="transmembrane region" description="Helical" evidence="1">
    <location>
        <begin position="44"/>
        <end position="65"/>
    </location>
</feature>
<dbReference type="InterPro" id="IPR036890">
    <property type="entry name" value="HATPase_C_sf"/>
</dbReference>
<evidence type="ECO:0000259" key="2">
    <source>
        <dbReference type="SMART" id="SM00387"/>
    </source>
</evidence>
<feature type="transmembrane region" description="Helical" evidence="1">
    <location>
        <begin position="86"/>
        <end position="108"/>
    </location>
</feature>
<keyword evidence="1" id="KW-0812">Transmembrane</keyword>
<keyword evidence="1" id="KW-0472">Membrane</keyword>
<dbReference type="Proteomes" id="UP000598032">
    <property type="component" value="Unassembled WGS sequence"/>
</dbReference>
<keyword evidence="1" id="KW-1133">Transmembrane helix</keyword>
<dbReference type="Gene3D" id="3.30.565.10">
    <property type="entry name" value="Histidine kinase-like ATPase, C-terminal domain"/>
    <property type="match status" value="1"/>
</dbReference>
<dbReference type="SMART" id="SM00387">
    <property type="entry name" value="HATPase_c"/>
    <property type="match status" value="1"/>
</dbReference>
<evidence type="ECO:0000256" key="1">
    <source>
        <dbReference type="SAM" id="Phobius"/>
    </source>
</evidence>
<dbReference type="Pfam" id="PF06580">
    <property type="entry name" value="His_kinase"/>
    <property type="match status" value="1"/>
</dbReference>
<feature type="transmembrane region" description="Helical" evidence="1">
    <location>
        <begin position="128"/>
        <end position="148"/>
    </location>
</feature>
<proteinExistence type="predicted"/>
<dbReference type="PANTHER" id="PTHR34220:SF9">
    <property type="entry name" value="SIGNAL TRANSDUCTION HISTIDINE KINASE INTERNAL REGION DOMAIN-CONTAINING PROTEIN"/>
    <property type="match status" value="1"/>
</dbReference>
<dbReference type="InterPro" id="IPR050640">
    <property type="entry name" value="Bact_2-comp_sensor_kinase"/>
</dbReference>
<gene>
    <name evidence="3" type="ORF">LMG28140_04417</name>
</gene>
<sequence>MPPIPSIQTFARRLWRPLRVTLLTTIGCAWLYSTIYRESFAKDLVYALFVVGFTQALIAAGRHGLAFWLRKRYPDNLDAQRNWPGWGLMAPWVVVSVVIGYLAGVSLVDLFTQTPRTPIVIEPNLRTLLLSVTIAVVPAICITYFFYARSRMASMEMRTQAALRSAAENQLKLLEAQLEPHMLFNTLANLRVLIGSDPLRAQGMLDHLIAYLRATLAASRTGSHPLASEFERISDYLQLMQIRMGSRLHVQLDLPASLANAPLPPLLLQPLVENAIKHGLEPKVSGGRVHVAAMRGPGTLTLSVRDTGVGLDARTEHGARFGLQQVRERLATLYGAAAHLELSPATDEEGGTLATVTLPYS</sequence>
<dbReference type="Pfam" id="PF02518">
    <property type="entry name" value="HATPase_c"/>
    <property type="match status" value="1"/>
</dbReference>
<evidence type="ECO:0000313" key="4">
    <source>
        <dbReference type="Proteomes" id="UP000598032"/>
    </source>
</evidence>
<protein>
    <recommendedName>
        <fullName evidence="2">Histidine kinase/HSP90-like ATPase domain-containing protein</fullName>
    </recommendedName>
</protein>